<name>A0A433D7F0_9FUNG</name>
<keyword evidence="5 7" id="KW-0378">Hydrolase</keyword>
<evidence type="ECO:0000256" key="7">
    <source>
        <dbReference type="PROSITE-ProRule" id="PRU01393"/>
    </source>
</evidence>
<evidence type="ECO:0000256" key="4">
    <source>
        <dbReference type="ARBA" id="ARBA00022786"/>
    </source>
</evidence>
<feature type="active site" description="Proton donor" evidence="7">
    <location>
        <position position="136"/>
    </location>
</feature>
<dbReference type="GO" id="GO:0005737">
    <property type="term" value="C:cytoplasm"/>
    <property type="evidence" value="ECO:0007669"/>
    <property type="project" value="TreeGrafter"/>
</dbReference>
<dbReference type="Gene3D" id="3.40.532.10">
    <property type="entry name" value="Peptidase C12, ubiquitin carboxyl-terminal hydrolase"/>
    <property type="match status" value="1"/>
</dbReference>
<keyword evidence="11" id="KW-1185">Reference proteome</keyword>
<dbReference type="GO" id="GO:0004843">
    <property type="term" value="F:cysteine-type deubiquitinase activity"/>
    <property type="evidence" value="ECO:0007669"/>
    <property type="project" value="UniProtKB-UniRule"/>
</dbReference>
<evidence type="ECO:0000256" key="2">
    <source>
        <dbReference type="ARBA" id="ARBA00009326"/>
    </source>
</evidence>
<comment type="caution">
    <text evidence="10">The sequence shown here is derived from an EMBL/GenBank/DDBJ whole genome shotgun (WGS) entry which is preliminary data.</text>
</comment>
<sequence>MHCMPASPVLVSRPLLPARPIYGLIFLFKWQGTQSSEAHPDFSGTDDHVFFAQQVITNACATQAILSILLNSSSIDVGEELTKFKSFTAEFPPDLKGLAISNSDVIRAVHNSFARSDPFVSEGRDSREDEKEDLFHFISYLPIHGALYELDGLSRGPVNLGGWVKDGSPCTDEDWLQKVRPVIQARMAKYASSEIRFNLMALIRNRPEIYEEQLEELDGRLLSLDEGPDADALRARLASERANLDHRLANEREKFRRYKVSGRACGIFPAYDVMYT</sequence>
<dbReference type="PANTHER" id="PTHR10589:SF16">
    <property type="entry name" value="UBIQUITIN CARBOXYL-TERMINAL HYDROLASE ISOZYME L5"/>
    <property type="match status" value="1"/>
</dbReference>
<proteinExistence type="inferred from homology"/>
<dbReference type="GO" id="GO:0006511">
    <property type="term" value="P:ubiquitin-dependent protein catabolic process"/>
    <property type="evidence" value="ECO:0007669"/>
    <property type="project" value="UniProtKB-UniRule"/>
</dbReference>
<feature type="site" description="Transition state stabilizer" evidence="7">
    <location>
        <position position="54"/>
    </location>
</feature>
<evidence type="ECO:0000313" key="11">
    <source>
        <dbReference type="Proteomes" id="UP000268093"/>
    </source>
</evidence>
<dbReference type="InterPro" id="IPR038765">
    <property type="entry name" value="Papain-like_cys_pep_sf"/>
</dbReference>
<keyword evidence="3 7" id="KW-0645">Protease</keyword>
<evidence type="ECO:0000259" key="9">
    <source>
        <dbReference type="PROSITE" id="PS52048"/>
    </source>
</evidence>
<comment type="similarity">
    <text evidence="2 7 8">Belongs to the peptidase C12 family.</text>
</comment>
<feature type="site" description="Important for enzyme activity" evidence="7">
    <location>
        <position position="151"/>
    </location>
</feature>
<keyword evidence="4 7" id="KW-0833">Ubl conjugation pathway</keyword>
<dbReference type="PANTHER" id="PTHR10589">
    <property type="entry name" value="UBIQUITIN CARBOXYL-TERMINAL HYDROLASE"/>
    <property type="match status" value="1"/>
</dbReference>
<dbReference type="Pfam" id="PF01088">
    <property type="entry name" value="Peptidase_C12"/>
    <property type="match status" value="1"/>
</dbReference>
<dbReference type="AlphaFoldDB" id="A0A433D7F0"/>
<accession>A0A433D7F0</accession>
<dbReference type="GO" id="GO:0016579">
    <property type="term" value="P:protein deubiquitination"/>
    <property type="evidence" value="ECO:0007669"/>
    <property type="project" value="TreeGrafter"/>
</dbReference>
<dbReference type="PRINTS" id="PR00707">
    <property type="entry name" value="UBCTHYDRLASE"/>
</dbReference>
<evidence type="ECO:0000256" key="8">
    <source>
        <dbReference type="RuleBase" id="RU361215"/>
    </source>
</evidence>
<evidence type="ECO:0000256" key="6">
    <source>
        <dbReference type="ARBA" id="ARBA00022807"/>
    </source>
</evidence>
<gene>
    <name evidence="10" type="ORF">BC936DRAFT_146546</name>
</gene>
<feature type="domain" description="UCH catalytic" evidence="9">
    <location>
        <begin position="1"/>
        <end position="204"/>
    </location>
</feature>
<evidence type="ECO:0000256" key="3">
    <source>
        <dbReference type="ARBA" id="ARBA00022670"/>
    </source>
</evidence>
<dbReference type="OrthoDB" id="1924260at2759"/>
<feature type="active site" description="Nucleophile" evidence="7">
    <location>
        <position position="60"/>
    </location>
</feature>
<reference evidence="10 11" key="1">
    <citation type="journal article" date="2018" name="New Phytol.">
        <title>Phylogenomics of Endogonaceae and evolution of mycorrhizas within Mucoromycota.</title>
        <authorList>
            <person name="Chang Y."/>
            <person name="Desiro A."/>
            <person name="Na H."/>
            <person name="Sandor L."/>
            <person name="Lipzen A."/>
            <person name="Clum A."/>
            <person name="Barry K."/>
            <person name="Grigoriev I.V."/>
            <person name="Martin F.M."/>
            <person name="Stajich J.E."/>
            <person name="Smith M.E."/>
            <person name="Bonito G."/>
            <person name="Spatafora J.W."/>
        </authorList>
    </citation>
    <scope>NUCLEOTIDE SEQUENCE [LARGE SCALE GENOMIC DNA]</scope>
    <source>
        <strain evidence="10 11">GMNB39</strain>
    </source>
</reference>
<organism evidence="10 11">
    <name type="scientific">Jimgerdemannia flammicorona</name>
    <dbReference type="NCBI Taxonomy" id="994334"/>
    <lineage>
        <taxon>Eukaryota</taxon>
        <taxon>Fungi</taxon>
        <taxon>Fungi incertae sedis</taxon>
        <taxon>Mucoromycota</taxon>
        <taxon>Mucoromycotina</taxon>
        <taxon>Endogonomycetes</taxon>
        <taxon>Endogonales</taxon>
        <taxon>Endogonaceae</taxon>
        <taxon>Jimgerdemannia</taxon>
    </lineage>
</organism>
<dbReference type="PROSITE" id="PS52048">
    <property type="entry name" value="UCH_DOMAIN"/>
    <property type="match status" value="1"/>
</dbReference>
<protein>
    <recommendedName>
        <fullName evidence="8">Ubiquitin carboxyl-terminal hydrolase</fullName>
        <ecNumber evidence="8">3.4.19.12</ecNumber>
    </recommendedName>
</protein>
<evidence type="ECO:0000256" key="5">
    <source>
        <dbReference type="ARBA" id="ARBA00022801"/>
    </source>
</evidence>
<evidence type="ECO:0000256" key="1">
    <source>
        <dbReference type="ARBA" id="ARBA00000707"/>
    </source>
</evidence>
<dbReference type="EMBL" id="RBNI01005378">
    <property type="protein sequence ID" value="RUP46765.1"/>
    <property type="molecule type" value="Genomic_DNA"/>
</dbReference>
<dbReference type="EC" id="3.4.19.12" evidence="8"/>
<dbReference type="SUPFAM" id="SSF54001">
    <property type="entry name" value="Cysteine proteinases"/>
    <property type="match status" value="1"/>
</dbReference>
<dbReference type="InterPro" id="IPR001578">
    <property type="entry name" value="Peptidase_C12_UCH"/>
</dbReference>
<dbReference type="InterPro" id="IPR036959">
    <property type="entry name" value="Peptidase_C12_UCH_sf"/>
</dbReference>
<comment type="catalytic activity">
    <reaction evidence="1 7 8">
        <text>Thiol-dependent hydrolysis of ester, thioester, amide, peptide and isopeptide bonds formed by the C-terminal Gly of ubiquitin (a 76-residue protein attached to proteins as an intracellular targeting signal).</text>
        <dbReference type="EC" id="3.4.19.12"/>
    </reaction>
</comment>
<dbReference type="Proteomes" id="UP000268093">
    <property type="component" value="Unassembled WGS sequence"/>
</dbReference>
<evidence type="ECO:0000313" key="10">
    <source>
        <dbReference type="EMBL" id="RUP46765.1"/>
    </source>
</evidence>
<keyword evidence="6 7" id="KW-0788">Thiol protease</keyword>